<dbReference type="EC" id="1.1.1.17" evidence="2"/>
<gene>
    <name evidence="9" type="ORF">GA0111570_109115</name>
</gene>
<evidence type="ECO:0000256" key="3">
    <source>
        <dbReference type="ARBA" id="ARBA00016219"/>
    </source>
</evidence>
<name>A0A1G6HFQ8_9ACTN</name>
<dbReference type="InterPro" id="IPR036291">
    <property type="entry name" value="NAD(P)-bd_dom_sf"/>
</dbReference>
<dbReference type="AlphaFoldDB" id="A0A1G6HFQ8"/>
<evidence type="ECO:0000256" key="5">
    <source>
        <dbReference type="ARBA" id="ARBA00023027"/>
    </source>
</evidence>
<evidence type="ECO:0000256" key="4">
    <source>
        <dbReference type="ARBA" id="ARBA00023002"/>
    </source>
</evidence>
<dbReference type="Pfam" id="PF08125">
    <property type="entry name" value="Mannitol_dh_C"/>
    <property type="match status" value="1"/>
</dbReference>
<dbReference type="STRING" id="1577474.GA0111570_109115"/>
<evidence type="ECO:0000313" key="10">
    <source>
        <dbReference type="Proteomes" id="UP000199086"/>
    </source>
</evidence>
<evidence type="ECO:0000256" key="1">
    <source>
        <dbReference type="ARBA" id="ARBA00006541"/>
    </source>
</evidence>
<dbReference type="PANTHER" id="PTHR43362">
    <property type="entry name" value="MANNITOL DEHYDROGENASE DSF1-RELATED"/>
    <property type="match status" value="1"/>
</dbReference>
<evidence type="ECO:0000259" key="8">
    <source>
        <dbReference type="Pfam" id="PF08125"/>
    </source>
</evidence>
<feature type="domain" description="Mannitol dehydrogenase C-terminal" evidence="8">
    <location>
        <begin position="287"/>
        <end position="480"/>
    </location>
</feature>
<keyword evidence="10" id="KW-1185">Reference proteome</keyword>
<dbReference type="RefSeq" id="WP_092612171.1">
    <property type="nucleotide sequence ID" value="NZ_FMYF01000009.1"/>
</dbReference>
<reference evidence="9 10" key="1">
    <citation type="submission" date="2016-06" db="EMBL/GenBank/DDBJ databases">
        <authorList>
            <person name="Olsen C.W."/>
            <person name="Carey S."/>
            <person name="Hinshaw L."/>
            <person name="Karasin A.I."/>
        </authorList>
    </citation>
    <scope>NUCLEOTIDE SEQUENCE [LARGE SCALE GENOMIC DNA]</scope>
    <source>
        <strain evidence="9 10">LZ-22</strain>
    </source>
</reference>
<dbReference type="GO" id="GO:0019594">
    <property type="term" value="P:mannitol metabolic process"/>
    <property type="evidence" value="ECO:0007669"/>
    <property type="project" value="InterPro"/>
</dbReference>
<evidence type="ECO:0000256" key="6">
    <source>
        <dbReference type="ARBA" id="ARBA00048615"/>
    </source>
</evidence>
<comment type="similarity">
    <text evidence="1">Belongs to the mannitol dehydrogenase family.</text>
</comment>
<accession>A0A1G6HFQ8</accession>
<feature type="domain" description="Mannitol dehydrogenase N-terminal" evidence="7">
    <location>
        <begin position="31"/>
        <end position="278"/>
    </location>
</feature>
<dbReference type="InterPro" id="IPR008927">
    <property type="entry name" value="6-PGluconate_DH-like_C_sf"/>
</dbReference>
<dbReference type="Pfam" id="PF01232">
    <property type="entry name" value="Mannitol_dh"/>
    <property type="match status" value="1"/>
</dbReference>
<dbReference type="InterPro" id="IPR013328">
    <property type="entry name" value="6PGD_dom2"/>
</dbReference>
<evidence type="ECO:0000313" key="9">
    <source>
        <dbReference type="EMBL" id="SDB93167.1"/>
    </source>
</evidence>
<proteinExistence type="inferred from homology"/>
<comment type="catalytic activity">
    <reaction evidence="6">
        <text>D-mannitol 1-phosphate + NAD(+) = beta-D-fructose 6-phosphate + NADH + H(+)</text>
        <dbReference type="Rhea" id="RHEA:19661"/>
        <dbReference type="ChEBI" id="CHEBI:15378"/>
        <dbReference type="ChEBI" id="CHEBI:57540"/>
        <dbReference type="ChEBI" id="CHEBI:57634"/>
        <dbReference type="ChEBI" id="CHEBI:57945"/>
        <dbReference type="ChEBI" id="CHEBI:61381"/>
        <dbReference type="EC" id="1.1.1.17"/>
    </reaction>
</comment>
<keyword evidence="5" id="KW-0520">NAD</keyword>
<dbReference type="PRINTS" id="PR00084">
    <property type="entry name" value="MTLDHDRGNASE"/>
</dbReference>
<dbReference type="SUPFAM" id="SSF51735">
    <property type="entry name" value="NAD(P)-binding Rossmann-fold domains"/>
    <property type="match status" value="1"/>
</dbReference>
<sequence>MDRLGRAALSTLAAREGATLPPSGWSSQDIGIVHFGIGAFHRAHQAVFTQDAYAATGDDRWGICGVTQRSDAVKRQLAPQDGLYGVLERAVGHTGVKVVGSVREVLFPAEELDAVLARIAAPSTRIVTLTVTEKGYRRDADGRLDVADPIVAADLAGGRPASAVGRLVRGLQARAEGCDLPLTVVCCDNLTDNGTVLRRLVLDFCDAMPQGGDLRDWIESHVTFPCTMVDRIVPATTPDDRELGRQVLGLGDEGLVTAELFKQWVIEDRFSGERPAWELAGAQFTQDVAPYEAMKLRILNGTHSTLAYLGALRGHRTIAESVTDPELVGIARALIADDVIPVLKRPDGEDLEAYGASVLERFANPALAHRTTQIAMDGTQKVPLRLLGTVRDNLALGRQPHAALLGVAAWMAYLASAEGAGGLALPIDDPLADRLESEVRGCSDPARVVDRLLDVHEVFGDDLPGNDAVRGELVEDVARLLR</sequence>
<dbReference type="InterPro" id="IPR013131">
    <property type="entry name" value="Mannitol_DH_N"/>
</dbReference>
<dbReference type="SUPFAM" id="SSF48179">
    <property type="entry name" value="6-phosphogluconate dehydrogenase C-terminal domain-like"/>
    <property type="match status" value="1"/>
</dbReference>
<protein>
    <recommendedName>
        <fullName evidence="3">Mannitol-1-phosphate 5-dehydrogenase</fullName>
        <ecNumber evidence="2">1.1.1.17</ecNumber>
    </recommendedName>
</protein>
<dbReference type="InterPro" id="IPR000669">
    <property type="entry name" value="Mannitol_DH"/>
</dbReference>
<dbReference type="Gene3D" id="1.10.1040.10">
    <property type="entry name" value="N-(1-d-carboxylethyl)-l-norvaline Dehydrogenase, domain 2"/>
    <property type="match status" value="1"/>
</dbReference>
<keyword evidence="4" id="KW-0560">Oxidoreductase</keyword>
<dbReference type="PROSITE" id="PS00974">
    <property type="entry name" value="MANNITOL_DHGENASE"/>
    <property type="match status" value="1"/>
</dbReference>
<organism evidence="9 10">
    <name type="scientific">Raineyella antarctica</name>
    <dbReference type="NCBI Taxonomy" id="1577474"/>
    <lineage>
        <taxon>Bacteria</taxon>
        <taxon>Bacillati</taxon>
        <taxon>Actinomycetota</taxon>
        <taxon>Actinomycetes</taxon>
        <taxon>Propionibacteriales</taxon>
        <taxon>Propionibacteriaceae</taxon>
        <taxon>Raineyella</taxon>
    </lineage>
</organism>
<dbReference type="InterPro" id="IPR050988">
    <property type="entry name" value="Mannitol_DH/Oxidoreductase"/>
</dbReference>
<dbReference type="Gene3D" id="3.40.50.720">
    <property type="entry name" value="NAD(P)-binding Rossmann-like Domain"/>
    <property type="match status" value="1"/>
</dbReference>
<dbReference type="EMBL" id="FMYF01000009">
    <property type="protein sequence ID" value="SDB93167.1"/>
    <property type="molecule type" value="Genomic_DNA"/>
</dbReference>
<evidence type="ECO:0000256" key="2">
    <source>
        <dbReference type="ARBA" id="ARBA00012939"/>
    </source>
</evidence>
<dbReference type="GO" id="GO:0008926">
    <property type="term" value="F:mannitol-1-phosphate 5-dehydrogenase activity"/>
    <property type="evidence" value="ECO:0007669"/>
    <property type="project" value="UniProtKB-EC"/>
</dbReference>
<dbReference type="PANTHER" id="PTHR43362:SF1">
    <property type="entry name" value="MANNITOL DEHYDROGENASE 2-RELATED"/>
    <property type="match status" value="1"/>
</dbReference>
<dbReference type="InterPro" id="IPR023027">
    <property type="entry name" value="Mannitol_DH_CS"/>
</dbReference>
<dbReference type="InterPro" id="IPR013118">
    <property type="entry name" value="Mannitol_DH_C"/>
</dbReference>
<dbReference type="Proteomes" id="UP000199086">
    <property type="component" value="Unassembled WGS sequence"/>
</dbReference>
<dbReference type="OrthoDB" id="271711at2"/>
<evidence type="ECO:0000259" key="7">
    <source>
        <dbReference type="Pfam" id="PF01232"/>
    </source>
</evidence>